<dbReference type="NCBIfam" id="NF033516">
    <property type="entry name" value="transpos_IS3"/>
    <property type="match status" value="1"/>
</dbReference>
<dbReference type="InterPro" id="IPR025948">
    <property type="entry name" value="HTH-like_dom"/>
</dbReference>
<dbReference type="GO" id="GO:0003677">
    <property type="term" value="F:DNA binding"/>
    <property type="evidence" value="ECO:0007669"/>
    <property type="project" value="InterPro"/>
</dbReference>
<feature type="coiled-coil region" evidence="2">
    <location>
        <begin position="64"/>
        <end position="91"/>
    </location>
</feature>
<dbReference type="PANTHER" id="PTHR46889:SF4">
    <property type="entry name" value="TRANSPOSASE INSO FOR INSERTION SEQUENCE ELEMENT IS911B-RELATED"/>
    <property type="match status" value="1"/>
</dbReference>
<reference evidence="4 5" key="1">
    <citation type="journal article" date="2023" name="Nat. Commun.">
        <title>Genomic dissection of endemic carbapenem resistance reveals metallo-beta-lactamase dissemination through clonal, plasmid and integron transfer.</title>
        <authorList>
            <person name="Macesic N."/>
            <person name="Hawkey J."/>
            <person name="Vezina B."/>
            <person name="Wisniewski J.A."/>
            <person name="Cottingham H."/>
            <person name="Blakeway L.V."/>
            <person name="Harshegyi T."/>
            <person name="Pragastis K."/>
            <person name="Badoordeen G.Z."/>
            <person name="Dennison A."/>
            <person name="Spelman D.W."/>
            <person name="Jenney A.W.J."/>
            <person name="Peleg A.Y."/>
        </authorList>
    </citation>
    <scope>NUCLEOTIDE SEQUENCE [LARGE SCALE GENOMIC DNA]</scope>
    <source>
        <strain evidence="4 5">CPO519</strain>
    </source>
</reference>
<dbReference type="SUPFAM" id="SSF53098">
    <property type="entry name" value="Ribonuclease H-like"/>
    <property type="match status" value="1"/>
</dbReference>
<dbReference type="AlphaFoldDB" id="A0A3R9SXY3"/>
<dbReference type="Pfam" id="PF13276">
    <property type="entry name" value="HTH_21"/>
    <property type="match status" value="1"/>
</dbReference>
<organism evidence="4 5">
    <name type="scientific">Acinetobacter baumannii</name>
    <dbReference type="NCBI Taxonomy" id="470"/>
    <lineage>
        <taxon>Bacteria</taxon>
        <taxon>Pseudomonadati</taxon>
        <taxon>Pseudomonadota</taxon>
        <taxon>Gammaproteobacteria</taxon>
        <taxon>Moraxellales</taxon>
        <taxon>Moraxellaceae</taxon>
        <taxon>Acinetobacter</taxon>
        <taxon>Acinetobacter calcoaceticus/baumannii complex</taxon>
    </lineage>
</organism>
<dbReference type="Gene3D" id="1.10.10.10">
    <property type="entry name" value="Winged helix-like DNA-binding domain superfamily/Winged helix DNA-binding domain"/>
    <property type="match status" value="1"/>
</dbReference>
<dbReference type="GO" id="GO:0006313">
    <property type="term" value="P:DNA transposition"/>
    <property type="evidence" value="ECO:0007669"/>
    <property type="project" value="InterPro"/>
</dbReference>
<dbReference type="PROSITE" id="PS50994">
    <property type="entry name" value="INTEGRASE"/>
    <property type="match status" value="1"/>
</dbReference>
<dbReference type="InterPro" id="IPR048020">
    <property type="entry name" value="Transpos_IS3"/>
</dbReference>
<dbReference type="InterPro" id="IPR012337">
    <property type="entry name" value="RNaseH-like_sf"/>
</dbReference>
<proteinExistence type="inferred from homology"/>
<dbReference type="GO" id="GO:0015074">
    <property type="term" value="P:DNA integration"/>
    <property type="evidence" value="ECO:0007669"/>
    <property type="project" value="InterPro"/>
</dbReference>
<feature type="domain" description="Integrase catalytic" evidence="3">
    <location>
        <begin position="237"/>
        <end position="401"/>
    </location>
</feature>
<protein>
    <submittedName>
        <fullName evidence="4">IS3 family transposase</fullName>
    </submittedName>
</protein>
<name>A0A3R9SXY3_ACIBA</name>
<evidence type="ECO:0000256" key="2">
    <source>
        <dbReference type="SAM" id="Coils"/>
    </source>
</evidence>
<dbReference type="InterPro" id="IPR001584">
    <property type="entry name" value="Integrase_cat-core"/>
</dbReference>
<gene>
    <name evidence="4" type="ORF">P9867_021425</name>
</gene>
<dbReference type="InterPro" id="IPR050900">
    <property type="entry name" value="Transposase_IS3/IS150/IS904"/>
</dbReference>
<dbReference type="Pfam" id="PF01527">
    <property type="entry name" value="HTH_Tnp_1"/>
    <property type="match status" value="1"/>
</dbReference>
<evidence type="ECO:0000256" key="1">
    <source>
        <dbReference type="ARBA" id="ARBA00009964"/>
    </source>
</evidence>
<evidence type="ECO:0000313" key="4">
    <source>
        <dbReference type="EMBL" id="MEC5498896.1"/>
    </source>
</evidence>
<sequence length="411" mass="47563">MTKPKYTPEIRDRAVQLLIESEKDYPSTWAAITAIAPKIGCTPETLRSWHQKYLDQQNPVKVQQLSDQERIKQLERENKELQRANEILRKAAGFFRPGGARPPTQIMMDFIHNNKEPYGVEAICRILPIAPSTYYRTLDLCDEKHCFAREHRAKRDLHDQHHAEQIKRIWKESSGRYGVRKVWQKLRHEGYVIARCTVARLMQQLGIQGVWRGKNKQTTRSRDDQKSADDLVKRNFKADHPDHLWVADFTYIQTNSGWVYTAFIIDVFSRAIVGWKVSTRMNTDMVLAALEQALHDRGMPNNVIHHSDRGVQYLSIRYTNRLEAANLRASVGTTGDSYDNALAETVNGLYKTEVIEYLKADWRGLGDIQLATLNLVDWFNKERIHSSLGYVSPFDFEAMYYDKINPLGQVA</sequence>
<dbReference type="Pfam" id="PF00665">
    <property type="entry name" value="rve"/>
    <property type="match status" value="1"/>
</dbReference>
<dbReference type="Gene3D" id="3.30.420.10">
    <property type="entry name" value="Ribonuclease H-like superfamily/Ribonuclease H"/>
    <property type="match status" value="1"/>
</dbReference>
<dbReference type="InterPro" id="IPR036388">
    <property type="entry name" value="WH-like_DNA-bd_sf"/>
</dbReference>
<dbReference type="InterPro" id="IPR002514">
    <property type="entry name" value="Transposase_8"/>
</dbReference>
<dbReference type="Proteomes" id="UP001174156">
    <property type="component" value="Unassembled WGS sequence"/>
</dbReference>
<dbReference type="GO" id="GO:0004803">
    <property type="term" value="F:transposase activity"/>
    <property type="evidence" value="ECO:0007669"/>
    <property type="project" value="InterPro"/>
</dbReference>
<dbReference type="SUPFAM" id="SSF46689">
    <property type="entry name" value="Homeodomain-like"/>
    <property type="match status" value="1"/>
</dbReference>
<dbReference type="EMBL" id="JARTMM020000003">
    <property type="protein sequence ID" value="MEC5498896.1"/>
    <property type="molecule type" value="Genomic_DNA"/>
</dbReference>
<comment type="caution">
    <text evidence="4">The sequence shown here is derived from an EMBL/GenBank/DDBJ whole genome shotgun (WGS) entry which is preliminary data.</text>
</comment>
<dbReference type="PANTHER" id="PTHR46889">
    <property type="entry name" value="TRANSPOSASE INSF FOR INSERTION SEQUENCE IS3B-RELATED"/>
    <property type="match status" value="1"/>
</dbReference>
<keyword evidence="2" id="KW-0175">Coiled coil</keyword>
<dbReference type="InterPro" id="IPR036397">
    <property type="entry name" value="RNaseH_sf"/>
</dbReference>
<accession>A0A3R9SXY3</accession>
<evidence type="ECO:0000313" key="5">
    <source>
        <dbReference type="Proteomes" id="UP001174156"/>
    </source>
</evidence>
<dbReference type="InterPro" id="IPR009057">
    <property type="entry name" value="Homeodomain-like_sf"/>
</dbReference>
<comment type="similarity">
    <text evidence="1">Belongs to the transposase 8 family.</text>
</comment>
<evidence type="ECO:0000259" key="3">
    <source>
        <dbReference type="PROSITE" id="PS50994"/>
    </source>
</evidence>
<dbReference type="RefSeq" id="WP_110975987.1">
    <property type="nucleotide sequence ID" value="NZ_CP042558.1"/>
</dbReference>